<gene>
    <name evidence="1" type="ORF">NCTC10138_00288</name>
</gene>
<dbReference type="EMBL" id="LR215048">
    <property type="protein sequence ID" value="VEU79935.1"/>
    <property type="molecule type" value="Genomic_DNA"/>
</dbReference>
<name>A0A449BBW8_HAPAX</name>
<dbReference type="Proteomes" id="UP000289841">
    <property type="component" value="Chromosome"/>
</dbReference>
<evidence type="ECO:0000313" key="1">
    <source>
        <dbReference type="EMBL" id="VEU79935.1"/>
    </source>
</evidence>
<reference evidence="1 2" key="1">
    <citation type="submission" date="2019-01" db="EMBL/GenBank/DDBJ databases">
        <authorList>
            <consortium name="Pathogen Informatics"/>
        </authorList>
    </citation>
    <scope>NUCLEOTIDE SEQUENCE [LARGE SCALE GENOMIC DNA]</scope>
    <source>
        <strain evidence="1 2">NCTC10138</strain>
    </source>
</reference>
<keyword evidence="2" id="KW-1185">Reference proteome</keyword>
<proteinExistence type="predicted"/>
<evidence type="ECO:0000313" key="2">
    <source>
        <dbReference type="Proteomes" id="UP000289841"/>
    </source>
</evidence>
<dbReference type="STRING" id="1278311.GCA_000428705_00469"/>
<dbReference type="KEGG" id="aaxa:NCTC10138_00288"/>
<dbReference type="RefSeq" id="WP_026390144.1">
    <property type="nucleotide sequence ID" value="NZ_LR215048.1"/>
</dbReference>
<protein>
    <submittedName>
        <fullName evidence="1">Uncharacterized protein</fullName>
    </submittedName>
</protein>
<dbReference type="AlphaFoldDB" id="A0A449BBW8"/>
<sequence>MIKEIKDQKMIEEKFKKFDKNNDYYGIYDQDLLLDIFYLYNNSFHLENKYLSFNFKNSYKENIFEDIKNIAKKPLQVMLYSTDERVKELKENGFINMRKCYEAEFSLKDLEENEFKDVRINKTTKNTEKGNIISRLAYEHYKITHSSINPLTATFEQFKQTLPGNIYYEEVNNEVINYTFIEENEICYFGTTKEETFKNFIYQIMLKKINDYKEVFFEADNTDQLAMILLSLFKNKKIDTFDTYILK</sequence>
<organism evidence="1 2">
    <name type="scientific">Haploplasma axanthum</name>
    <name type="common">Acholeplasma axanthum</name>
    <dbReference type="NCBI Taxonomy" id="29552"/>
    <lineage>
        <taxon>Bacteria</taxon>
        <taxon>Bacillati</taxon>
        <taxon>Mycoplasmatota</taxon>
        <taxon>Mollicutes</taxon>
        <taxon>Acholeplasmatales</taxon>
        <taxon>Acholeplasmataceae</taxon>
        <taxon>Haploplasma</taxon>
    </lineage>
</organism>
<accession>A0A449BBW8</accession>